<comment type="caution">
    <text evidence="1">The sequence shown here is derived from an EMBL/GenBank/DDBJ whole genome shotgun (WGS) entry which is preliminary data.</text>
</comment>
<dbReference type="EMBL" id="CM042047">
    <property type="protein sequence ID" value="KAI3769082.1"/>
    <property type="molecule type" value="Genomic_DNA"/>
</dbReference>
<gene>
    <name evidence="1" type="ORF">L6452_00178</name>
</gene>
<name>A0ACB9FD48_ARCLA</name>
<evidence type="ECO:0000313" key="1">
    <source>
        <dbReference type="EMBL" id="KAI3769082.1"/>
    </source>
</evidence>
<reference evidence="1 2" key="2">
    <citation type="journal article" date="2022" name="Mol. Ecol. Resour.">
        <title>The genomes of chicory, endive, great burdock and yacon provide insights into Asteraceae paleo-polyploidization history and plant inulin production.</title>
        <authorList>
            <person name="Fan W."/>
            <person name="Wang S."/>
            <person name="Wang H."/>
            <person name="Wang A."/>
            <person name="Jiang F."/>
            <person name="Liu H."/>
            <person name="Zhao H."/>
            <person name="Xu D."/>
            <person name="Zhang Y."/>
        </authorList>
    </citation>
    <scope>NUCLEOTIDE SEQUENCE [LARGE SCALE GENOMIC DNA]</scope>
    <source>
        <strain evidence="2">cv. Niubang</strain>
    </source>
</reference>
<accession>A0ACB9FD48</accession>
<reference evidence="2" key="1">
    <citation type="journal article" date="2022" name="Mol. Ecol. Resour.">
        <title>The genomes of chicory, endive, great burdock and yacon provide insights into Asteraceae palaeo-polyploidization history and plant inulin production.</title>
        <authorList>
            <person name="Fan W."/>
            <person name="Wang S."/>
            <person name="Wang H."/>
            <person name="Wang A."/>
            <person name="Jiang F."/>
            <person name="Liu H."/>
            <person name="Zhao H."/>
            <person name="Xu D."/>
            <person name="Zhang Y."/>
        </authorList>
    </citation>
    <scope>NUCLEOTIDE SEQUENCE [LARGE SCALE GENOMIC DNA]</scope>
    <source>
        <strain evidence="2">cv. Niubang</strain>
    </source>
</reference>
<dbReference type="Proteomes" id="UP001055879">
    <property type="component" value="Linkage Group LG01"/>
</dbReference>
<organism evidence="1 2">
    <name type="scientific">Arctium lappa</name>
    <name type="common">Greater burdock</name>
    <name type="synonym">Lappa major</name>
    <dbReference type="NCBI Taxonomy" id="4217"/>
    <lineage>
        <taxon>Eukaryota</taxon>
        <taxon>Viridiplantae</taxon>
        <taxon>Streptophyta</taxon>
        <taxon>Embryophyta</taxon>
        <taxon>Tracheophyta</taxon>
        <taxon>Spermatophyta</taxon>
        <taxon>Magnoliopsida</taxon>
        <taxon>eudicotyledons</taxon>
        <taxon>Gunneridae</taxon>
        <taxon>Pentapetalae</taxon>
        <taxon>asterids</taxon>
        <taxon>campanulids</taxon>
        <taxon>Asterales</taxon>
        <taxon>Asteraceae</taxon>
        <taxon>Carduoideae</taxon>
        <taxon>Cardueae</taxon>
        <taxon>Arctiinae</taxon>
        <taxon>Arctium</taxon>
    </lineage>
</organism>
<evidence type="ECO:0000313" key="2">
    <source>
        <dbReference type="Proteomes" id="UP001055879"/>
    </source>
</evidence>
<proteinExistence type="predicted"/>
<sequence>MCLNESICCRFFLVIPVSLFKYPIDRKVNVKSMRQKKTVLQIGEERSSSDSKTPQSPFSHQDNCFETVEVYSR</sequence>
<keyword evidence="2" id="KW-1185">Reference proteome</keyword>
<protein>
    <submittedName>
        <fullName evidence="1">Uncharacterized protein</fullName>
    </submittedName>
</protein>